<protein>
    <submittedName>
        <fullName evidence="1">Uncharacterized protein</fullName>
    </submittedName>
</protein>
<accession>A0A401Q4K8</accession>
<dbReference type="Proteomes" id="UP000288216">
    <property type="component" value="Unassembled WGS sequence"/>
</dbReference>
<dbReference type="OrthoDB" id="3437960at2759"/>
<name>A0A401Q4K8_SCYTO</name>
<dbReference type="AlphaFoldDB" id="A0A401Q4K8"/>
<proteinExistence type="predicted"/>
<keyword evidence="2" id="KW-1185">Reference proteome</keyword>
<dbReference type="STRING" id="75743.A0A401Q4K8"/>
<evidence type="ECO:0000313" key="2">
    <source>
        <dbReference type="Proteomes" id="UP000288216"/>
    </source>
</evidence>
<reference evidence="1 2" key="1">
    <citation type="journal article" date="2018" name="Nat. Ecol. Evol.">
        <title>Shark genomes provide insights into elasmobranch evolution and the origin of vertebrates.</title>
        <authorList>
            <person name="Hara Y"/>
            <person name="Yamaguchi K"/>
            <person name="Onimaru K"/>
            <person name="Kadota M"/>
            <person name="Koyanagi M"/>
            <person name="Keeley SD"/>
            <person name="Tatsumi K"/>
            <person name="Tanaka K"/>
            <person name="Motone F"/>
            <person name="Kageyama Y"/>
            <person name="Nozu R"/>
            <person name="Adachi N"/>
            <person name="Nishimura O"/>
            <person name="Nakagawa R"/>
            <person name="Tanegashima C"/>
            <person name="Kiyatake I"/>
            <person name="Matsumoto R"/>
            <person name="Murakumo K"/>
            <person name="Nishida K"/>
            <person name="Terakita A"/>
            <person name="Kuratani S"/>
            <person name="Sato K"/>
            <person name="Hyodo S Kuraku.S."/>
        </authorList>
    </citation>
    <scope>NUCLEOTIDE SEQUENCE [LARGE SCALE GENOMIC DNA]</scope>
</reference>
<organism evidence="1 2">
    <name type="scientific">Scyliorhinus torazame</name>
    <name type="common">Cloudy catshark</name>
    <name type="synonym">Catulus torazame</name>
    <dbReference type="NCBI Taxonomy" id="75743"/>
    <lineage>
        <taxon>Eukaryota</taxon>
        <taxon>Metazoa</taxon>
        <taxon>Chordata</taxon>
        <taxon>Craniata</taxon>
        <taxon>Vertebrata</taxon>
        <taxon>Chondrichthyes</taxon>
        <taxon>Elasmobranchii</taxon>
        <taxon>Galeomorphii</taxon>
        <taxon>Galeoidea</taxon>
        <taxon>Carcharhiniformes</taxon>
        <taxon>Scyliorhinidae</taxon>
        <taxon>Scyliorhinus</taxon>
    </lineage>
</organism>
<comment type="caution">
    <text evidence="1">The sequence shown here is derived from an EMBL/GenBank/DDBJ whole genome shotgun (WGS) entry which is preliminary data.</text>
</comment>
<dbReference type="EMBL" id="BFAA01009600">
    <property type="protein sequence ID" value="GCB80316.1"/>
    <property type="molecule type" value="Genomic_DNA"/>
</dbReference>
<evidence type="ECO:0000313" key="1">
    <source>
        <dbReference type="EMBL" id="GCB80316.1"/>
    </source>
</evidence>
<gene>
    <name evidence="1" type="ORF">scyTo_0016160</name>
</gene>
<sequence>MVPSFEDCVLPTNVGQSGFDVFHRALSAHPSFPAYDFQGTSPGIFGDAVRNCPEDSGFLQINAIDRCPSQMSSIYTEG</sequence>